<evidence type="ECO:0000256" key="1">
    <source>
        <dbReference type="SAM" id="MobiDB-lite"/>
    </source>
</evidence>
<feature type="region of interest" description="Disordered" evidence="1">
    <location>
        <begin position="134"/>
        <end position="169"/>
    </location>
</feature>
<dbReference type="AlphaFoldDB" id="A0A2N1MQV3"/>
<evidence type="ECO:0008006" key="4">
    <source>
        <dbReference type="Google" id="ProtNLM"/>
    </source>
</evidence>
<feature type="compositionally biased region" description="Basic and acidic residues" evidence="1">
    <location>
        <begin position="136"/>
        <end position="150"/>
    </location>
</feature>
<dbReference type="VEuPathDB" id="FungiDB:FUN_019586"/>
<sequence>MSFYTGSVNTSFSSLSSSISSVATADILSNNERIPDHIFYRNLWWDKGELSEKAKWEEVTLPYVLAKGIDIEEYERRTEEFNIHGCWEWSNREVLIYELPSMPHEVCIGAITTEIIVSCVPVMRTNTEIYSFGSTRTRDSNRGKEADASFRPKKPAVTAPNGSDGNDHPWPNLVVEVAYTETLDHVEEALRYWLSPGRAHDCIIVKIDPVPQGQVPTRMRAWHYCVSAGRGTRNSPPLVTKFEFGTQDGTGAPLNILQGQPQHTISISLTCLYHDLKQPTPPTPPVQIPGNLLPDPILLDFYFVQRAITEAFDIH</sequence>
<evidence type="ECO:0000313" key="2">
    <source>
        <dbReference type="EMBL" id="PKK64009.1"/>
    </source>
</evidence>
<gene>
    <name evidence="2" type="ORF">RhiirC2_788095</name>
</gene>
<proteinExistence type="predicted"/>
<protein>
    <recommendedName>
        <fullName evidence="4">Restriction endonuclease domain-containing protein</fullName>
    </recommendedName>
</protein>
<evidence type="ECO:0000313" key="3">
    <source>
        <dbReference type="Proteomes" id="UP000233469"/>
    </source>
</evidence>
<reference evidence="2 3" key="1">
    <citation type="submission" date="2016-04" db="EMBL/GenBank/DDBJ databases">
        <title>Genome analyses suggest a sexual origin of heterokaryosis in a supposedly ancient asexual fungus.</title>
        <authorList>
            <person name="Ropars J."/>
            <person name="Sedzielewska K."/>
            <person name="Noel J."/>
            <person name="Charron P."/>
            <person name="Farinelli L."/>
            <person name="Marton T."/>
            <person name="Kruger M."/>
            <person name="Pelin A."/>
            <person name="Brachmann A."/>
            <person name="Corradi N."/>
        </authorList>
    </citation>
    <scope>NUCLEOTIDE SEQUENCE [LARGE SCALE GENOMIC DNA]</scope>
    <source>
        <strain evidence="2 3">C2</strain>
    </source>
</reference>
<dbReference type="EMBL" id="LLXL01001525">
    <property type="protein sequence ID" value="PKK64009.1"/>
    <property type="molecule type" value="Genomic_DNA"/>
</dbReference>
<organism evidence="2 3">
    <name type="scientific">Rhizophagus irregularis</name>
    <dbReference type="NCBI Taxonomy" id="588596"/>
    <lineage>
        <taxon>Eukaryota</taxon>
        <taxon>Fungi</taxon>
        <taxon>Fungi incertae sedis</taxon>
        <taxon>Mucoromycota</taxon>
        <taxon>Glomeromycotina</taxon>
        <taxon>Glomeromycetes</taxon>
        <taxon>Glomerales</taxon>
        <taxon>Glomeraceae</taxon>
        <taxon>Rhizophagus</taxon>
    </lineage>
</organism>
<comment type="caution">
    <text evidence="2">The sequence shown here is derived from an EMBL/GenBank/DDBJ whole genome shotgun (WGS) entry which is preliminary data.</text>
</comment>
<accession>A0A2N1MQV3</accession>
<dbReference type="VEuPathDB" id="FungiDB:RhiirFUN_021027"/>
<dbReference type="VEuPathDB" id="FungiDB:RhiirA1_474760"/>
<reference evidence="2 3" key="2">
    <citation type="submission" date="2017-10" db="EMBL/GenBank/DDBJ databases">
        <title>Extensive intraspecific genome diversity in a model arbuscular mycorrhizal fungus.</title>
        <authorList>
            <person name="Chen E.C.H."/>
            <person name="Morin E."/>
            <person name="Baudet D."/>
            <person name="Noel J."/>
            <person name="Ndikumana S."/>
            <person name="Charron P."/>
            <person name="St-Onge C."/>
            <person name="Giorgi J."/>
            <person name="Grigoriev I.V."/>
            <person name="Roux C."/>
            <person name="Martin F.M."/>
            <person name="Corradi N."/>
        </authorList>
    </citation>
    <scope>NUCLEOTIDE SEQUENCE [LARGE SCALE GENOMIC DNA]</scope>
    <source>
        <strain evidence="2 3">C2</strain>
    </source>
</reference>
<dbReference type="Proteomes" id="UP000233469">
    <property type="component" value="Unassembled WGS sequence"/>
</dbReference>
<name>A0A2N1MQV3_9GLOM</name>